<keyword evidence="6" id="KW-0479">Metal-binding</keyword>
<dbReference type="Proteomes" id="UP001152172">
    <property type="component" value="Unassembled WGS sequence"/>
</dbReference>
<evidence type="ECO:0000256" key="7">
    <source>
        <dbReference type="ARBA" id="ARBA00022801"/>
    </source>
</evidence>
<dbReference type="InterPro" id="IPR036770">
    <property type="entry name" value="Ankyrin_rpt-contain_sf"/>
</dbReference>
<comment type="subcellular location">
    <subcellularLocation>
        <location evidence="2">Cell membrane</location>
        <topology evidence="2">Multi-pass membrane protein</topology>
    </subcellularLocation>
</comment>
<dbReference type="RefSeq" id="WP_269923084.1">
    <property type="nucleotide sequence ID" value="NZ_JAMKBI010000015.1"/>
</dbReference>
<sequence length="451" mass="50022">MTDIQLRSSREIPYFILSIIFSVLIYFLAIASIIGIAILLALILFSIYALYMSLGYIRANGIRISEKQFPDVYERIVHISQEMGLKKVPDVFVVHSEGAFNAFATRFLGKHMVVLYSEVFELAREQGNAELDFIIAHELTHIKRNHVLKNTFILPARLVPFLSQAYSRSCEYTCDRHAAFFIRDGAAAKRGLTILSIGKQLYKEVNEDAYLEQINTESNVFIWLSEVLSSHPTTPKRVQAVGHFMQVEGTPLYYPNTSKIALGIGALLGIFIIGYIGVIAVMVTGAVKYENFFTGGLLQEEALSSEDSTTETSTLESTAPLTEESLNLTPLMDAVLADDEETIRELVANGVNLEERDAEDTTALHHAVYSDNNAIAELLLISGANPNTEDQYTNALTASFYYENYDMAALLYKYGANPAALDPEGYSGNNIMGVNSDDEFLDSLSEFTSAP</sequence>
<keyword evidence="11 13" id="KW-0472">Membrane</keyword>
<dbReference type="PROSITE" id="PS50088">
    <property type="entry name" value="ANK_REPEAT"/>
    <property type="match status" value="2"/>
</dbReference>
<keyword evidence="10" id="KW-0482">Metalloprotease</keyword>
<proteinExistence type="predicted"/>
<keyword evidence="9 13" id="KW-1133">Transmembrane helix</keyword>
<dbReference type="SUPFAM" id="SSF48403">
    <property type="entry name" value="Ankyrin repeat"/>
    <property type="match status" value="1"/>
</dbReference>
<reference evidence="15" key="1">
    <citation type="submission" date="2022-05" db="EMBL/GenBank/DDBJ databases">
        <authorList>
            <person name="Colautti A."/>
            <person name="Iacumin L."/>
        </authorList>
    </citation>
    <scope>NUCLEOTIDE SEQUENCE</scope>
    <source>
        <strain evidence="15">DSM 30747</strain>
    </source>
</reference>
<evidence type="ECO:0000256" key="3">
    <source>
        <dbReference type="ARBA" id="ARBA00022475"/>
    </source>
</evidence>
<keyword evidence="5 13" id="KW-0812">Transmembrane</keyword>
<organism evidence="15 16">
    <name type="scientific">Psychrobacillus psychrodurans</name>
    <dbReference type="NCBI Taxonomy" id="126157"/>
    <lineage>
        <taxon>Bacteria</taxon>
        <taxon>Bacillati</taxon>
        <taxon>Bacillota</taxon>
        <taxon>Bacilli</taxon>
        <taxon>Bacillales</taxon>
        <taxon>Bacillaceae</taxon>
        <taxon>Psychrobacillus</taxon>
    </lineage>
</organism>
<dbReference type="AlphaFoldDB" id="A0A9X3RC66"/>
<keyword evidence="7" id="KW-0378">Hydrolase</keyword>
<dbReference type="GO" id="GO:0004222">
    <property type="term" value="F:metalloendopeptidase activity"/>
    <property type="evidence" value="ECO:0007669"/>
    <property type="project" value="InterPro"/>
</dbReference>
<keyword evidence="3" id="KW-1003">Cell membrane</keyword>
<evidence type="ECO:0000313" key="15">
    <source>
        <dbReference type="EMBL" id="MCZ8535068.1"/>
    </source>
</evidence>
<evidence type="ECO:0000256" key="10">
    <source>
        <dbReference type="ARBA" id="ARBA00023049"/>
    </source>
</evidence>
<dbReference type="Pfam" id="PF12796">
    <property type="entry name" value="Ank_2"/>
    <property type="match status" value="1"/>
</dbReference>
<evidence type="ECO:0000256" key="6">
    <source>
        <dbReference type="ARBA" id="ARBA00022723"/>
    </source>
</evidence>
<evidence type="ECO:0000256" key="2">
    <source>
        <dbReference type="ARBA" id="ARBA00004651"/>
    </source>
</evidence>
<name>A0A9X3RC66_9BACI</name>
<dbReference type="Gene3D" id="1.25.40.20">
    <property type="entry name" value="Ankyrin repeat-containing domain"/>
    <property type="match status" value="1"/>
</dbReference>
<dbReference type="GO" id="GO:0046872">
    <property type="term" value="F:metal ion binding"/>
    <property type="evidence" value="ECO:0007669"/>
    <property type="project" value="UniProtKB-KW"/>
</dbReference>
<evidence type="ECO:0000256" key="9">
    <source>
        <dbReference type="ARBA" id="ARBA00022989"/>
    </source>
</evidence>
<dbReference type="PANTHER" id="PTHR43221">
    <property type="entry name" value="PROTEASE HTPX"/>
    <property type="match status" value="1"/>
</dbReference>
<evidence type="ECO:0000256" key="12">
    <source>
        <dbReference type="PROSITE-ProRule" id="PRU00023"/>
    </source>
</evidence>
<comment type="cofactor">
    <cofactor evidence="1">
        <name>Zn(2+)</name>
        <dbReference type="ChEBI" id="CHEBI:29105"/>
    </cofactor>
</comment>
<keyword evidence="8" id="KW-0862">Zinc</keyword>
<keyword evidence="16" id="KW-1185">Reference proteome</keyword>
<keyword evidence="12" id="KW-0040">ANK repeat</keyword>
<dbReference type="CDD" id="cd07325">
    <property type="entry name" value="M48_Ste24p_like"/>
    <property type="match status" value="1"/>
</dbReference>
<evidence type="ECO:0000256" key="8">
    <source>
        <dbReference type="ARBA" id="ARBA00022833"/>
    </source>
</evidence>
<dbReference type="PROSITE" id="PS50297">
    <property type="entry name" value="ANK_REP_REGION"/>
    <property type="match status" value="1"/>
</dbReference>
<gene>
    <name evidence="15" type="ORF">M9R61_17315</name>
</gene>
<keyword evidence="4" id="KW-0645">Protease</keyword>
<dbReference type="SMART" id="SM00248">
    <property type="entry name" value="ANK"/>
    <property type="match status" value="3"/>
</dbReference>
<feature type="repeat" description="ANK" evidence="12">
    <location>
        <begin position="326"/>
        <end position="358"/>
    </location>
</feature>
<dbReference type="PANTHER" id="PTHR43221:SF1">
    <property type="entry name" value="PROTEASE HTPX"/>
    <property type="match status" value="1"/>
</dbReference>
<dbReference type="GO" id="GO:0006508">
    <property type="term" value="P:proteolysis"/>
    <property type="evidence" value="ECO:0007669"/>
    <property type="project" value="UniProtKB-KW"/>
</dbReference>
<feature type="domain" description="Peptidase M48" evidence="14">
    <location>
        <begin position="157"/>
        <end position="241"/>
    </location>
</feature>
<evidence type="ECO:0000256" key="11">
    <source>
        <dbReference type="ARBA" id="ARBA00023136"/>
    </source>
</evidence>
<dbReference type="InterPro" id="IPR002110">
    <property type="entry name" value="Ankyrin_rpt"/>
</dbReference>
<feature type="transmembrane region" description="Helical" evidence="13">
    <location>
        <begin position="12"/>
        <end position="30"/>
    </location>
</feature>
<dbReference type="Pfam" id="PF01435">
    <property type="entry name" value="Peptidase_M48"/>
    <property type="match status" value="2"/>
</dbReference>
<accession>A0A9X3RC66</accession>
<dbReference type="InterPro" id="IPR001915">
    <property type="entry name" value="Peptidase_M48"/>
</dbReference>
<feature type="transmembrane region" description="Helical" evidence="13">
    <location>
        <begin position="36"/>
        <end position="57"/>
    </location>
</feature>
<feature type="repeat" description="ANK" evidence="12">
    <location>
        <begin position="359"/>
        <end position="391"/>
    </location>
</feature>
<evidence type="ECO:0000256" key="5">
    <source>
        <dbReference type="ARBA" id="ARBA00022692"/>
    </source>
</evidence>
<protein>
    <submittedName>
        <fullName evidence="15">M48 family metallopeptidase</fullName>
    </submittedName>
</protein>
<dbReference type="GO" id="GO:0005886">
    <property type="term" value="C:plasma membrane"/>
    <property type="evidence" value="ECO:0007669"/>
    <property type="project" value="UniProtKB-SubCell"/>
</dbReference>
<evidence type="ECO:0000256" key="13">
    <source>
        <dbReference type="SAM" id="Phobius"/>
    </source>
</evidence>
<dbReference type="EMBL" id="JAMKBI010000015">
    <property type="protein sequence ID" value="MCZ8535068.1"/>
    <property type="molecule type" value="Genomic_DNA"/>
</dbReference>
<dbReference type="InterPro" id="IPR050083">
    <property type="entry name" value="HtpX_protease"/>
</dbReference>
<dbReference type="Gene3D" id="3.30.2010.10">
    <property type="entry name" value="Metalloproteases ('zincins'), catalytic domain"/>
    <property type="match status" value="1"/>
</dbReference>
<evidence type="ECO:0000313" key="16">
    <source>
        <dbReference type="Proteomes" id="UP001152172"/>
    </source>
</evidence>
<evidence type="ECO:0000259" key="14">
    <source>
        <dbReference type="Pfam" id="PF01435"/>
    </source>
</evidence>
<evidence type="ECO:0000256" key="1">
    <source>
        <dbReference type="ARBA" id="ARBA00001947"/>
    </source>
</evidence>
<feature type="transmembrane region" description="Helical" evidence="13">
    <location>
        <begin position="260"/>
        <end position="283"/>
    </location>
</feature>
<evidence type="ECO:0000256" key="4">
    <source>
        <dbReference type="ARBA" id="ARBA00022670"/>
    </source>
</evidence>
<feature type="domain" description="Peptidase M48" evidence="14">
    <location>
        <begin position="67"/>
        <end position="153"/>
    </location>
</feature>
<comment type="caution">
    <text evidence="15">The sequence shown here is derived from an EMBL/GenBank/DDBJ whole genome shotgun (WGS) entry which is preliminary data.</text>
</comment>